<comment type="similarity">
    <text evidence="1">Belongs to the VPS26 family.</text>
</comment>
<evidence type="ECO:0000256" key="1">
    <source>
        <dbReference type="ARBA" id="ARBA00009100"/>
    </source>
</evidence>
<sequence length="360" mass="41405">MSKNNDPLKFILNFESPDDPRPGYYIQCGLAYNLKLIIESVKSPTFSHRGIEYEFCTEICNFDGTVVKYNVTSRHLADSAVINNSVSYDLPQVKTMANGQTYHGALFAVRHMIRVWVKKFFGMETLEREILAFKKVQYPKRVEPYNWAMIIGDTFRINILMQRRKFDLDDVILGELHFIIANMKIRMVRIQLVAQETLEFNGVSKKFKNVIDYWELAVGNPVKGEMIPFRIFLKPVYIWPSTSNVELGYSSTHFVHFTVIAESGSKYFKALQVRFTKMDRLPFFFEGEDDALLSQFQKDSPTNSSAPKSKKLFSNEKSDDQEEGEGGNENDGGNENGDADDNDDDEIDDDDNDDDEDDEM</sequence>
<dbReference type="InterPro" id="IPR014752">
    <property type="entry name" value="Arrestin-like_C"/>
</dbReference>
<evidence type="ECO:0000313" key="3">
    <source>
        <dbReference type="EMBL" id="KAK8875705.1"/>
    </source>
</evidence>
<dbReference type="Pfam" id="PF03643">
    <property type="entry name" value="Vps26"/>
    <property type="match status" value="1"/>
</dbReference>
<dbReference type="Proteomes" id="UP001470230">
    <property type="component" value="Unassembled WGS sequence"/>
</dbReference>
<proteinExistence type="inferred from homology"/>
<keyword evidence="4" id="KW-1185">Reference proteome</keyword>
<dbReference type="Gene3D" id="2.60.40.640">
    <property type="match status" value="1"/>
</dbReference>
<feature type="region of interest" description="Disordered" evidence="2">
    <location>
        <begin position="296"/>
        <end position="360"/>
    </location>
</feature>
<accession>A0ABR2JCS1</accession>
<protein>
    <submittedName>
        <fullName evidence="3">Uncharacterized protein</fullName>
    </submittedName>
</protein>
<dbReference type="PANTHER" id="PTHR12233">
    <property type="entry name" value="VACUOLAR PROTEIN SORTING 26 RELATED"/>
    <property type="match status" value="1"/>
</dbReference>
<comment type="caution">
    <text evidence="3">The sequence shown here is derived from an EMBL/GenBank/DDBJ whole genome shotgun (WGS) entry which is preliminary data.</text>
</comment>
<feature type="compositionally biased region" description="Acidic residues" evidence="2">
    <location>
        <begin position="319"/>
        <end position="328"/>
    </location>
</feature>
<gene>
    <name evidence="3" type="ORF">M9Y10_005880</name>
</gene>
<name>A0ABR2JCS1_9EUKA</name>
<dbReference type="InterPro" id="IPR028934">
    <property type="entry name" value="Vps26-related"/>
</dbReference>
<evidence type="ECO:0000256" key="2">
    <source>
        <dbReference type="SAM" id="MobiDB-lite"/>
    </source>
</evidence>
<feature type="compositionally biased region" description="Acidic residues" evidence="2">
    <location>
        <begin position="337"/>
        <end position="360"/>
    </location>
</feature>
<dbReference type="EMBL" id="JAPFFF010000012">
    <property type="protein sequence ID" value="KAK8875705.1"/>
    <property type="molecule type" value="Genomic_DNA"/>
</dbReference>
<evidence type="ECO:0000313" key="4">
    <source>
        <dbReference type="Proteomes" id="UP001470230"/>
    </source>
</evidence>
<reference evidence="3 4" key="1">
    <citation type="submission" date="2024-04" db="EMBL/GenBank/DDBJ databases">
        <title>Tritrichomonas musculus Genome.</title>
        <authorList>
            <person name="Alves-Ferreira E."/>
            <person name="Grigg M."/>
            <person name="Lorenzi H."/>
            <person name="Galac M."/>
        </authorList>
    </citation>
    <scope>NUCLEOTIDE SEQUENCE [LARGE SCALE GENOMIC DNA]</scope>
    <source>
        <strain evidence="3 4">EAF2021</strain>
    </source>
</reference>
<organism evidence="3 4">
    <name type="scientific">Tritrichomonas musculus</name>
    <dbReference type="NCBI Taxonomy" id="1915356"/>
    <lineage>
        <taxon>Eukaryota</taxon>
        <taxon>Metamonada</taxon>
        <taxon>Parabasalia</taxon>
        <taxon>Tritrichomonadida</taxon>
        <taxon>Tritrichomonadidae</taxon>
        <taxon>Tritrichomonas</taxon>
    </lineage>
</organism>
<feature type="compositionally biased region" description="Polar residues" evidence="2">
    <location>
        <begin position="296"/>
        <end position="307"/>
    </location>
</feature>